<dbReference type="InterPro" id="IPR015421">
    <property type="entry name" value="PyrdxlP-dep_Trfase_major"/>
</dbReference>
<keyword evidence="6" id="KW-1185">Reference proteome</keyword>
<dbReference type="InterPro" id="IPR010111">
    <property type="entry name" value="Kynureninase"/>
</dbReference>
<dbReference type="Pfam" id="PF22580">
    <property type="entry name" value="KYNU_C"/>
    <property type="match status" value="1"/>
</dbReference>
<keyword evidence="5" id="KW-0808">Transferase</keyword>
<evidence type="ECO:0000313" key="6">
    <source>
        <dbReference type="Proteomes" id="UP001254257"/>
    </source>
</evidence>
<dbReference type="Gene3D" id="3.90.1150.10">
    <property type="entry name" value="Aspartate Aminotransferase, domain 1"/>
    <property type="match status" value="1"/>
</dbReference>
<dbReference type="EMBL" id="JAWDID010000003">
    <property type="protein sequence ID" value="MDU0338798.1"/>
    <property type="molecule type" value="Genomic_DNA"/>
</dbReference>
<dbReference type="Proteomes" id="UP001254257">
    <property type="component" value="Unassembled WGS sequence"/>
</dbReference>
<sequence length="407" mass="44439">MTVSGEIAVGAKTEIGAPPFDLSAEFSRFRQNWPERLHFAAHSHHFWPDATRAAQLRCWDDAARLVDGKWEAVLGPAWQRVAQGIAKHLNLPGIDGLVPANNTHEFVNRLLSCLPRERKARILTSDAEFHSFRRQVERLAEDGLVELVSVPAEPFATLPERLVAAARADAGIDMVFVSQVHFNSGFALTDLEALVEGISAPGRLVVIDGYHGFLARPTDLSAVADKAFYIAGGYKYAMSGEGACFMHCPPGFGMRPRDTGWYASFGALAGPQGEVGYAENGWRFMGATFDPSGLYRMGAVLDWLDGHELDAGRIHGHALALQAIVADGLARRPCGVLTPENLVVPLSEPARGNFLTFRHADAALWHEKLRQAGVTVDLRGDRLRLGFGLYQNAADVEMLLGRLARLP</sequence>
<evidence type="ECO:0000256" key="3">
    <source>
        <dbReference type="ARBA" id="ARBA00022898"/>
    </source>
</evidence>
<dbReference type="Pfam" id="PF00266">
    <property type="entry name" value="Aminotran_5"/>
    <property type="match status" value="1"/>
</dbReference>
<evidence type="ECO:0000259" key="4">
    <source>
        <dbReference type="Pfam" id="PF00266"/>
    </source>
</evidence>
<dbReference type="GO" id="GO:0008483">
    <property type="term" value="F:transaminase activity"/>
    <property type="evidence" value="ECO:0007669"/>
    <property type="project" value="UniProtKB-KW"/>
</dbReference>
<reference evidence="5 6" key="1">
    <citation type="submission" date="2023-09" db="EMBL/GenBank/DDBJ databases">
        <title>Whole genome shotgun sequencing (WGS) of Bosea sp. ZW T0_25, isolated from stored onions (Allium cepa).</title>
        <authorList>
            <person name="Stoll D.A."/>
            <person name="Huch M."/>
        </authorList>
    </citation>
    <scope>NUCLEOTIDE SEQUENCE [LARGE SCALE GENOMIC DNA]</scope>
    <source>
        <strain evidence="5 6">ZW T0_25</strain>
    </source>
</reference>
<keyword evidence="5" id="KW-0032">Aminotransferase</keyword>
<dbReference type="InterPro" id="IPR000192">
    <property type="entry name" value="Aminotrans_V_dom"/>
</dbReference>
<gene>
    <name evidence="5" type="ORF">RKE40_02855</name>
</gene>
<organism evidence="5 6">
    <name type="scientific">Bosea rubneri</name>
    <dbReference type="NCBI Taxonomy" id="3075434"/>
    <lineage>
        <taxon>Bacteria</taxon>
        <taxon>Pseudomonadati</taxon>
        <taxon>Pseudomonadota</taxon>
        <taxon>Alphaproteobacteria</taxon>
        <taxon>Hyphomicrobiales</taxon>
        <taxon>Boseaceae</taxon>
        <taxon>Bosea</taxon>
    </lineage>
</organism>
<keyword evidence="2" id="KW-0378">Hydrolase</keyword>
<keyword evidence="1" id="KW-0662">Pyridine nucleotide biosynthesis</keyword>
<name>A0ABU3S1Y7_9HYPH</name>
<keyword evidence="3" id="KW-0663">Pyridoxal phosphate</keyword>
<protein>
    <submittedName>
        <fullName evidence="5">Aminotransferase class V-fold PLP-dependent enzyme</fullName>
    </submittedName>
</protein>
<evidence type="ECO:0000256" key="1">
    <source>
        <dbReference type="ARBA" id="ARBA00022642"/>
    </source>
</evidence>
<proteinExistence type="predicted"/>
<comment type="caution">
    <text evidence="5">The sequence shown here is derived from an EMBL/GenBank/DDBJ whole genome shotgun (WGS) entry which is preliminary data.</text>
</comment>
<dbReference type="InterPro" id="IPR015422">
    <property type="entry name" value="PyrdxlP-dep_Trfase_small"/>
</dbReference>
<evidence type="ECO:0000313" key="5">
    <source>
        <dbReference type="EMBL" id="MDU0338798.1"/>
    </source>
</evidence>
<dbReference type="InterPro" id="IPR015424">
    <property type="entry name" value="PyrdxlP-dep_Trfase"/>
</dbReference>
<accession>A0ABU3S1Y7</accession>
<dbReference type="RefSeq" id="WP_316016738.1">
    <property type="nucleotide sequence ID" value="NZ_JAWDID010000003.1"/>
</dbReference>
<evidence type="ECO:0000256" key="2">
    <source>
        <dbReference type="ARBA" id="ARBA00022801"/>
    </source>
</evidence>
<feature type="domain" description="Aminotransferase class V" evidence="4">
    <location>
        <begin position="101"/>
        <end position="333"/>
    </location>
</feature>
<dbReference type="SUPFAM" id="SSF53383">
    <property type="entry name" value="PLP-dependent transferases"/>
    <property type="match status" value="1"/>
</dbReference>
<dbReference type="Gene3D" id="3.40.640.10">
    <property type="entry name" value="Type I PLP-dependent aspartate aminotransferase-like (Major domain)"/>
    <property type="match status" value="1"/>
</dbReference>